<dbReference type="AlphaFoldDB" id="A0A540LXI3"/>
<dbReference type="EMBL" id="VIEB01000428">
    <property type="protein sequence ID" value="TQD91197.1"/>
    <property type="molecule type" value="Genomic_DNA"/>
</dbReference>
<dbReference type="Proteomes" id="UP000315295">
    <property type="component" value="Unassembled WGS sequence"/>
</dbReference>
<proteinExistence type="predicted"/>
<keyword evidence="2" id="KW-1185">Reference proteome</keyword>
<comment type="caution">
    <text evidence="1">The sequence shown here is derived from an EMBL/GenBank/DDBJ whole genome shotgun (WGS) entry which is preliminary data.</text>
</comment>
<gene>
    <name evidence="1" type="ORF">C1H46_023211</name>
</gene>
<organism evidence="1 2">
    <name type="scientific">Malus baccata</name>
    <name type="common">Siberian crab apple</name>
    <name type="synonym">Pyrus baccata</name>
    <dbReference type="NCBI Taxonomy" id="106549"/>
    <lineage>
        <taxon>Eukaryota</taxon>
        <taxon>Viridiplantae</taxon>
        <taxon>Streptophyta</taxon>
        <taxon>Embryophyta</taxon>
        <taxon>Tracheophyta</taxon>
        <taxon>Spermatophyta</taxon>
        <taxon>Magnoliopsida</taxon>
        <taxon>eudicotyledons</taxon>
        <taxon>Gunneridae</taxon>
        <taxon>Pentapetalae</taxon>
        <taxon>rosids</taxon>
        <taxon>fabids</taxon>
        <taxon>Rosales</taxon>
        <taxon>Rosaceae</taxon>
        <taxon>Amygdaloideae</taxon>
        <taxon>Maleae</taxon>
        <taxon>Malus</taxon>
    </lineage>
</organism>
<protein>
    <submittedName>
        <fullName evidence="1">Uncharacterized protein</fullName>
    </submittedName>
</protein>
<evidence type="ECO:0000313" key="2">
    <source>
        <dbReference type="Proteomes" id="UP000315295"/>
    </source>
</evidence>
<reference evidence="1 2" key="1">
    <citation type="journal article" date="2019" name="G3 (Bethesda)">
        <title>Sequencing of a Wild Apple (Malus baccata) Genome Unravels the Differences Between Cultivated and Wild Apple Species Regarding Disease Resistance and Cold Tolerance.</title>
        <authorList>
            <person name="Chen X."/>
        </authorList>
    </citation>
    <scope>NUCLEOTIDE SEQUENCE [LARGE SCALE GENOMIC DNA]</scope>
    <source>
        <strain evidence="2">cv. Shandingzi</strain>
        <tissue evidence="1">Leaves</tissue>
    </source>
</reference>
<evidence type="ECO:0000313" key="1">
    <source>
        <dbReference type="EMBL" id="TQD91197.1"/>
    </source>
</evidence>
<accession>A0A540LXI3</accession>
<name>A0A540LXI3_MALBA</name>
<sequence>MQEQKRRITIRSRIEKQKQSGFGSHNEIFEFSAISEEHTRIVQRKGAEFESFLPPRAAGSNKWFQQVA</sequence>